<keyword evidence="14" id="KW-1185">Reference proteome</keyword>
<dbReference type="GO" id="GO:0043531">
    <property type="term" value="F:ADP binding"/>
    <property type="evidence" value="ECO:0007669"/>
    <property type="project" value="TreeGrafter"/>
</dbReference>
<keyword evidence="8 9" id="KW-0067">ATP-binding</keyword>
<dbReference type="PANTHER" id="PTHR11406:SF23">
    <property type="entry name" value="PHOSPHOGLYCERATE KINASE 1, CHLOROPLASTIC-RELATED"/>
    <property type="match status" value="1"/>
</dbReference>
<reference evidence="13 14" key="1">
    <citation type="submission" date="2018-04" db="EMBL/GenBank/DDBJ databases">
        <title>Halococcoides cellulosivorans gen. nov., sp. nov., an extremely halophilic cellulose-utilizing haloarchaeon from hypersaline lakes.</title>
        <authorList>
            <person name="Sorokin D.Y."/>
            <person name="Toshchakov S.V."/>
            <person name="Samarov N.I."/>
            <person name="Korzhenkov A."/>
            <person name="Kublanov I.V."/>
        </authorList>
    </citation>
    <scope>NUCLEOTIDE SEQUENCE [LARGE SCALE GENOMIC DNA]</scope>
    <source>
        <strain evidence="13 14">HArcel1</strain>
    </source>
</reference>
<feature type="binding site" evidence="9 10">
    <location>
        <begin position="21"/>
        <end position="23"/>
    </location>
    <ligand>
        <name>substrate</name>
    </ligand>
</feature>
<feature type="binding site" evidence="9 11">
    <location>
        <position position="334"/>
    </location>
    <ligand>
        <name>ATP</name>
        <dbReference type="ChEBI" id="CHEBI:30616"/>
    </ligand>
</feature>
<evidence type="ECO:0000256" key="2">
    <source>
        <dbReference type="ARBA" id="ARBA00008982"/>
    </source>
</evidence>
<comment type="subunit">
    <text evidence="9">Monomer.</text>
</comment>
<feature type="binding site" evidence="9 11">
    <location>
        <begin position="360"/>
        <end position="363"/>
    </location>
    <ligand>
        <name>ATP</name>
        <dbReference type="ChEBI" id="CHEBI:30616"/>
    </ligand>
</feature>
<dbReference type="GeneID" id="36512127"/>
<dbReference type="PIRSF" id="PIRSF000724">
    <property type="entry name" value="Pgk"/>
    <property type="match status" value="1"/>
</dbReference>
<keyword evidence="9" id="KW-0963">Cytoplasm</keyword>
<dbReference type="EMBL" id="CP028858">
    <property type="protein sequence ID" value="AWB27363.1"/>
    <property type="molecule type" value="Genomic_DNA"/>
</dbReference>
<evidence type="ECO:0000256" key="8">
    <source>
        <dbReference type="ARBA" id="ARBA00022840"/>
    </source>
</evidence>
<comment type="similarity">
    <text evidence="2 9 12">Belongs to the phosphoglycerate kinase family.</text>
</comment>
<comment type="catalytic activity">
    <reaction evidence="1 9 12">
        <text>(2R)-3-phosphoglycerate + ATP = (2R)-3-phospho-glyceroyl phosphate + ADP</text>
        <dbReference type="Rhea" id="RHEA:14801"/>
        <dbReference type="ChEBI" id="CHEBI:30616"/>
        <dbReference type="ChEBI" id="CHEBI:57604"/>
        <dbReference type="ChEBI" id="CHEBI:58272"/>
        <dbReference type="ChEBI" id="CHEBI:456216"/>
        <dbReference type="EC" id="2.7.2.3"/>
    </reaction>
</comment>
<dbReference type="GO" id="GO:0004618">
    <property type="term" value="F:phosphoglycerate kinase activity"/>
    <property type="evidence" value="ECO:0007669"/>
    <property type="project" value="UniProtKB-UniRule"/>
</dbReference>
<proteinExistence type="inferred from homology"/>
<organism evidence="13 14">
    <name type="scientific">Halococcoides cellulosivorans</name>
    <dbReference type="NCBI Taxonomy" id="1679096"/>
    <lineage>
        <taxon>Archaea</taxon>
        <taxon>Methanobacteriati</taxon>
        <taxon>Methanobacteriota</taxon>
        <taxon>Stenosarchaea group</taxon>
        <taxon>Halobacteria</taxon>
        <taxon>Halobacteriales</taxon>
        <taxon>Haloarculaceae</taxon>
        <taxon>Halococcoides</taxon>
    </lineage>
</organism>
<feature type="binding site" evidence="9">
    <location>
        <position position="36"/>
    </location>
    <ligand>
        <name>substrate</name>
    </ligand>
</feature>
<dbReference type="UniPathway" id="UPA00109">
    <property type="reaction ID" value="UER00185"/>
</dbReference>
<dbReference type="PROSITE" id="PS00111">
    <property type="entry name" value="PGLYCERATE_KINASE"/>
    <property type="match status" value="1"/>
</dbReference>
<dbReference type="GO" id="GO:0005829">
    <property type="term" value="C:cytosol"/>
    <property type="evidence" value="ECO:0007669"/>
    <property type="project" value="TreeGrafter"/>
</dbReference>
<evidence type="ECO:0000256" key="3">
    <source>
        <dbReference type="ARBA" id="ARBA00013061"/>
    </source>
</evidence>
<dbReference type="Gene3D" id="3.40.50.1260">
    <property type="entry name" value="Phosphoglycerate kinase, N-terminal domain"/>
    <property type="match status" value="2"/>
</dbReference>
<dbReference type="RefSeq" id="WP_108381732.1">
    <property type="nucleotide sequence ID" value="NZ_CP028858.1"/>
</dbReference>
<evidence type="ECO:0000313" key="14">
    <source>
        <dbReference type="Proteomes" id="UP000244727"/>
    </source>
</evidence>
<evidence type="ECO:0000256" key="4">
    <source>
        <dbReference type="ARBA" id="ARBA00016471"/>
    </source>
</evidence>
<dbReference type="GO" id="GO:0005524">
    <property type="term" value="F:ATP binding"/>
    <property type="evidence" value="ECO:0007669"/>
    <property type="project" value="UniProtKB-KW"/>
</dbReference>
<evidence type="ECO:0000256" key="10">
    <source>
        <dbReference type="PIRSR" id="PIRSR000724-1"/>
    </source>
</evidence>
<feature type="binding site" evidence="9">
    <location>
        <position position="116"/>
    </location>
    <ligand>
        <name>substrate</name>
    </ligand>
</feature>
<keyword evidence="7 9" id="KW-0418">Kinase</keyword>
<dbReference type="AlphaFoldDB" id="A0A2R4X0U0"/>
<dbReference type="GO" id="GO:0006096">
    <property type="term" value="P:glycolytic process"/>
    <property type="evidence" value="ECO:0007669"/>
    <property type="project" value="UniProtKB-UniRule"/>
</dbReference>
<feature type="binding site" evidence="9 10">
    <location>
        <begin position="59"/>
        <end position="62"/>
    </location>
    <ligand>
        <name>substrate</name>
    </ligand>
</feature>
<evidence type="ECO:0000256" key="12">
    <source>
        <dbReference type="RuleBase" id="RU000532"/>
    </source>
</evidence>
<dbReference type="FunFam" id="3.40.50.1260:FF:000006">
    <property type="entry name" value="Phosphoglycerate kinase"/>
    <property type="match status" value="1"/>
</dbReference>
<dbReference type="InterPro" id="IPR015911">
    <property type="entry name" value="Phosphoglycerate_kinase_CS"/>
</dbReference>
<dbReference type="Proteomes" id="UP000244727">
    <property type="component" value="Chromosome"/>
</dbReference>
<dbReference type="Pfam" id="PF00162">
    <property type="entry name" value="PGK"/>
    <property type="match status" value="1"/>
</dbReference>
<evidence type="ECO:0000256" key="5">
    <source>
        <dbReference type="ARBA" id="ARBA00022679"/>
    </source>
</evidence>
<dbReference type="EC" id="2.7.2.3" evidence="3 9"/>
<accession>A0A2R4X0U0</accession>
<evidence type="ECO:0000256" key="6">
    <source>
        <dbReference type="ARBA" id="ARBA00022741"/>
    </source>
</evidence>
<evidence type="ECO:0000256" key="9">
    <source>
        <dbReference type="HAMAP-Rule" id="MF_00145"/>
    </source>
</evidence>
<comment type="subcellular location">
    <subcellularLocation>
        <location evidence="9">Cytoplasm</location>
    </subcellularLocation>
</comment>
<evidence type="ECO:0000256" key="1">
    <source>
        <dbReference type="ARBA" id="ARBA00000642"/>
    </source>
</evidence>
<keyword evidence="9" id="KW-0324">Glycolysis</keyword>
<name>A0A2R4X0U0_9EURY</name>
<comment type="pathway">
    <text evidence="9">Carbohydrate degradation; glycolysis; pyruvate from D-glyceraldehyde 3-phosphate: step 2/5.</text>
</comment>
<evidence type="ECO:0000256" key="11">
    <source>
        <dbReference type="PIRSR" id="PIRSR000724-2"/>
    </source>
</evidence>
<evidence type="ECO:0000313" key="13">
    <source>
        <dbReference type="EMBL" id="AWB27363.1"/>
    </source>
</evidence>
<sequence>MAEFNTLDDLEPGQRVLVRIDLNSPVEDGEVQDNHRFDRYAETVRELADSEHRVVLMAHQGRPGRDTFVSLDQHADILSEYVGKPIQFVADTYGDDAIEAIEGLSAGEILLLENTRMNDDELPEKPPEEHADSEFVETLAPYFDAYVNDAYSAAHRAHASTVGFPLVLPAYAGRVMESEYEYNTGVAERARETDGQVTMVLGGNKSEDVISVINNLGDAIDTFLVGGLPGELFHRADGKPVGMDVGDMDLLDDQYAETEDTLANILETSRDQLELPTDFAFEDDSGERAEIALDDITEKTDPYLDIGHDTIDSYVPIIEDSDAVFVKGAVGVFEDERFADGTVELIEAIGRTDCFSVIGGGDTARTLKMYGLSEDDYDHISIAGGAYLNALTGQELEAAEVLIEQATQTA</sequence>
<feature type="binding site" evidence="10">
    <location>
        <position position="116"/>
    </location>
    <ligand>
        <name>(2R)-3-phosphoglycerate</name>
        <dbReference type="ChEBI" id="CHEBI:58272"/>
    </ligand>
</feature>
<evidence type="ECO:0000256" key="7">
    <source>
        <dbReference type="ARBA" id="ARBA00022777"/>
    </source>
</evidence>
<feature type="binding site" evidence="10">
    <location>
        <position position="36"/>
    </location>
    <ligand>
        <name>(2R)-3-phosphoglycerate</name>
        <dbReference type="ChEBI" id="CHEBI:58272"/>
    </ligand>
</feature>
<dbReference type="PANTHER" id="PTHR11406">
    <property type="entry name" value="PHOSPHOGLYCERATE KINASE"/>
    <property type="match status" value="1"/>
</dbReference>
<dbReference type="HAMAP" id="MF_00145">
    <property type="entry name" value="Phosphoglyc_kinase"/>
    <property type="match status" value="1"/>
</dbReference>
<dbReference type="InterPro" id="IPR001576">
    <property type="entry name" value="Phosphoglycerate_kinase"/>
</dbReference>
<feature type="binding site" evidence="10">
    <location>
        <position position="156"/>
    </location>
    <ligand>
        <name>(2R)-3-phosphoglycerate</name>
        <dbReference type="ChEBI" id="CHEBI:58272"/>
    </ligand>
</feature>
<feature type="binding site" evidence="9">
    <location>
        <position position="156"/>
    </location>
    <ligand>
        <name>substrate</name>
    </ligand>
</feature>
<dbReference type="KEGG" id="harc:HARCEL1_06430"/>
<protein>
    <recommendedName>
        <fullName evidence="4 9">Phosphoglycerate kinase</fullName>
        <ecNumber evidence="3 9">2.7.2.3</ecNumber>
    </recommendedName>
</protein>
<keyword evidence="6 9" id="KW-0547">Nucleotide-binding</keyword>
<dbReference type="InterPro" id="IPR036043">
    <property type="entry name" value="Phosphoglycerate_kinase_sf"/>
</dbReference>
<comment type="caution">
    <text evidence="9">Lacks conserved residue(s) required for the propagation of feature annotation.</text>
</comment>
<dbReference type="PRINTS" id="PR00477">
    <property type="entry name" value="PHGLYCKINASE"/>
</dbReference>
<dbReference type="GO" id="GO:0006094">
    <property type="term" value="P:gluconeogenesis"/>
    <property type="evidence" value="ECO:0007669"/>
    <property type="project" value="TreeGrafter"/>
</dbReference>
<gene>
    <name evidence="9 13" type="primary">pgk</name>
    <name evidence="13" type="ORF">HARCEL1_06430</name>
</gene>
<dbReference type="InterPro" id="IPR015824">
    <property type="entry name" value="Phosphoglycerate_kinase_N"/>
</dbReference>
<keyword evidence="5 9" id="KW-0808">Transferase</keyword>
<dbReference type="SUPFAM" id="SSF53748">
    <property type="entry name" value="Phosphoglycerate kinase"/>
    <property type="match status" value="1"/>
</dbReference>